<name>A0ABV6SMH7_AZOPA</name>
<dbReference type="SUPFAM" id="SSF49899">
    <property type="entry name" value="Concanavalin A-like lectins/glucanases"/>
    <property type="match status" value="1"/>
</dbReference>
<dbReference type="RefSeq" id="WP_376947132.1">
    <property type="nucleotide sequence ID" value="NZ_JBHLSS010000094.1"/>
</dbReference>
<evidence type="ECO:0000313" key="2">
    <source>
        <dbReference type="EMBL" id="MFC0710742.1"/>
    </source>
</evidence>
<accession>A0ABV6SMH7</accession>
<gene>
    <name evidence="2" type="ORF">ACFFGX_14695</name>
</gene>
<dbReference type="GO" id="GO:0016829">
    <property type="term" value="F:lyase activity"/>
    <property type="evidence" value="ECO:0007669"/>
    <property type="project" value="UniProtKB-KW"/>
</dbReference>
<protein>
    <submittedName>
        <fullName evidence="2">Polysaccharide lyase family 7 protein</fullName>
    </submittedName>
</protein>
<reference evidence="2 3" key="1">
    <citation type="submission" date="2024-09" db="EMBL/GenBank/DDBJ databases">
        <authorList>
            <person name="Sun Q."/>
            <person name="Mori K."/>
        </authorList>
    </citation>
    <scope>NUCLEOTIDE SEQUENCE [LARGE SCALE GENOMIC DNA]</scope>
    <source>
        <strain evidence="2 3">NCAIM B.01794</strain>
    </source>
</reference>
<evidence type="ECO:0000259" key="1">
    <source>
        <dbReference type="Pfam" id="PF08787"/>
    </source>
</evidence>
<sequence>MTGIDLSRWNLTIPTGKIVQTNDLQTHKSQYFIHTAEFTRFVVPHGFDGAGTTPNSKYLRSELRETLPNGADNEANWKIGSAPLHALVATCQIDSFAASGKMIVGQIHGEGDKPPMKLQATRIAGTNTFEL</sequence>
<dbReference type="InterPro" id="IPR014895">
    <property type="entry name" value="Alginate_lyase_2"/>
</dbReference>
<proteinExistence type="predicted"/>
<feature type="domain" description="Alginate lyase 2" evidence="1">
    <location>
        <begin position="4"/>
        <end position="120"/>
    </location>
</feature>
<keyword evidence="2" id="KW-0456">Lyase</keyword>
<keyword evidence="3" id="KW-1185">Reference proteome</keyword>
<dbReference type="Proteomes" id="UP001589891">
    <property type="component" value="Unassembled WGS sequence"/>
</dbReference>
<evidence type="ECO:0000313" key="3">
    <source>
        <dbReference type="Proteomes" id="UP001589891"/>
    </source>
</evidence>
<dbReference type="Gene3D" id="2.60.120.200">
    <property type="match status" value="1"/>
</dbReference>
<dbReference type="Pfam" id="PF08787">
    <property type="entry name" value="Alginate_lyase2"/>
    <property type="match status" value="1"/>
</dbReference>
<dbReference type="InterPro" id="IPR013320">
    <property type="entry name" value="ConA-like_dom_sf"/>
</dbReference>
<comment type="caution">
    <text evidence="2">The sequence shown here is derived from an EMBL/GenBank/DDBJ whole genome shotgun (WGS) entry which is preliminary data.</text>
</comment>
<dbReference type="EMBL" id="JBHLSS010000094">
    <property type="protein sequence ID" value="MFC0710742.1"/>
    <property type="molecule type" value="Genomic_DNA"/>
</dbReference>
<organism evidence="2 3">
    <name type="scientific">Azorhizophilus paspali</name>
    <name type="common">Azotobacter paspali</name>
    <dbReference type="NCBI Taxonomy" id="69963"/>
    <lineage>
        <taxon>Bacteria</taxon>
        <taxon>Pseudomonadati</taxon>
        <taxon>Pseudomonadota</taxon>
        <taxon>Gammaproteobacteria</taxon>
        <taxon>Pseudomonadales</taxon>
        <taxon>Pseudomonadaceae</taxon>
        <taxon>Azorhizophilus</taxon>
    </lineage>
</organism>
<feature type="non-terminal residue" evidence="2">
    <location>
        <position position="131"/>
    </location>
</feature>